<organism evidence="4 5">
    <name type="scientific">Phycomyces blakesleeanus</name>
    <dbReference type="NCBI Taxonomy" id="4837"/>
    <lineage>
        <taxon>Eukaryota</taxon>
        <taxon>Fungi</taxon>
        <taxon>Fungi incertae sedis</taxon>
        <taxon>Mucoromycota</taxon>
        <taxon>Mucoromycotina</taxon>
        <taxon>Mucoromycetes</taxon>
        <taxon>Mucorales</taxon>
        <taxon>Phycomycetaceae</taxon>
        <taxon>Phycomyces</taxon>
    </lineage>
</organism>
<dbReference type="EMBL" id="JBCLYO010000016">
    <property type="protein sequence ID" value="KAL0081898.1"/>
    <property type="molecule type" value="Genomic_DNA"/>
</dbReference>
<proteinExistence type="predicted"/>
<dbReference type="Gene3D" id="3.10.20.90">
    <property type="entry name" value="Phosphatidylinositol 3-kinase Catalytic Subunit, Chain A, domain 1"/>
    <property type="match status" value="1"/>
</dbReference>
<name>A0ABR3AU88_PHYBL</name>
<evidence type="ECO:0000313" key="5">
    <source>
        <dbReference type="Proteomes" id="UP001448207"/>
    </source>
</evidence>
<dbReference type="PANTHER" id="PTHR15706">
    <property type="entry name" value="SH3 MULTIPLE DOMAIN"/>
    <property type="match status" value="1"/>
</dbReference>
<evidence type="ECO:0000256" key="1">
    <source>
        <dbReference type="ARBA" id="ARBA00022737"/>
    </source>
</evidence>
<dbReference type="Pfam" id="PF00787">
    <property type="entry name" value="PX"/>
    <property type="match status" value="1"/>
</dbReference>
<sequence length="300" mass="33983">MPPHLLHPRPSHSQTRFCPGVKLAPPIHHVTIIGFERRSDQKIWFLIDVDPQQADPQNNTAGSRNLARKSYTIARRYEDFSHFSQSLQTTFSPARPPLSNTLVLPKIKGRIQILPNKQIHIQRRAELERFVDALFQLPTSITQSLLVLEFFGLQKADTEEQLWRDQQSSKLTKPTPKEPKLNTSASPSPSHSTNGSPSLRTIKIKVVYDADNIIVIQVPRSIDLKELQQRISQKLADPGMGGIVLDKDPHLLFNHTRSSASSTYQEDISGTDTIIGDQSDWTLAMHTQWHDLDKVTLRCV</sequence>
<keyword evidence="5" id="KW-1185">Reference proteome</keyword>
<dbReference type="Gene3D" id="3.30.1520.10">
    <property type="entry name" value="Phox-like domain"/>
    <property type="match status" value="1"/>
</dbReference>
<dbReference type="Proteomes" id="UP001448207">
    <property type="component" value="Unassembled WGS sequence"/>
</dbReference>
<dbReference type="InterPro" id="IPR036871">
    <property type="entry name" value="PX_dom_sf"/>
</dbReference>
<gene>
    <name evidence="4" type="ORF">J3Q64DRAFT_1680806</name>
</gene>
<evidence type="ECO:0000259" key="3">
    <source>
        <dbReference type="PROSITE" id="PS50195"/>
    </source>
</evidence>
<dbReference type="SUPFAM" id="SSF64268">
    <property type="entry name" value="PX domain"/>
    <property type="match status" value="1"/>
</dbReference>
<evidence type="ECO:0000313" key="4">
    <source>
        <dbReference type="EMBL" id="KAL0081898.1"/>
    </source>
</evidence>
<dbReference type="InterPro" id="IPR001683">
    <property type="entry name" value="PX_dom"/>
</dbReference>
<dbReference type="InterPro" id="IPR051228">
    <property type="entry name" value="NADPH_Oxidase/PX-Domain"/>
</dbReference>
<feature type="domain" description="PX" evidence="3">
    <location>
        <begin position="25"/>
        <end position="158"/>
    </location>
</feature>
<accession>A0ABR3AU88</accession>
<evidence type="ECO:0000256" key="2">
    <source>
        <dbReference type="SAM" id="MobiDB-lite"/>
    </source>
</evidence>
<protein>
    <recommendedName>
        <fullName evidence="3">PX domain-containing protein</fullName>
    </recommendedName>
</protein>
<dbReference type="PROSITE" id="PS50195">
    <property type="entry name" value="PX"/>
    <property type="match status" value="1"/>
</dbReference>
<feature type="compositionally biased region" description="Polar residues" evidence="2">
    <location>
        <begin position="182"/>
        <end position="197"/>
    </location>
</feature>
<reference evidence="4 5" key="1">
    <citation type="submission" date="2024-04" db="EMBL/GenBank/DDBJ databases">
        <title>Symmetric and asymmetric DNA N6-adenine methylation regulates different biological responses in Mucorales.</title>
        <authorList>
            <consortium name="Lawrence Berkeley National Laboratory"/>
            <person name="Lax C."/>
            <person name="Mondo S.J."/>
            <person name="Osorio-Concepcion M."/>
            <person name="Muszewska A."/>
            <person name="Corrochano-Luque M."/>
            <person name="Gutierrez G."/>
            <person name="Riley R."/>
            <person name="Lipzen A."/>
            <person name="Guo J."/>
            <person name="Hundley H."/>
            <person name="Amirebrahimi M."/>
            <person name="Ng V."/>
            <person name="Lorenzo-Gutierrez D."/>
            <person name="Binder U."/>
            <person name="Yang J."/>
            <person name="Song Y."/>
            <person name="Canovas D."/>
            <person name="Navarro E."/>
            <person name="Freitag M."/>
            <person name="Gabaldon T."/>
            <person name="Grigoriev I.V."/>
            <person name="Corrochano L.M."/>
            <person name="Nicolas F.E."/>
            <person name="Garre V."/>
        </authorList>
    </citation>
    <scope>NUCLEOTIDE SEQUENCE [LARGE SCALE GENOMIC DNA]</scope>
    <source>
        <strain evidence="4 5">L51</strain>
    </source>
</reference>
<keyword evidence="1" id="KW-0677">Repeat</keyword>
<dbReference type="SMART" id="SM00312">
    <property type="entry name" value="PX"/>
    <property type="match status" value="1"/>
</dbReference>
<comment type="caution">
    <text evidence="4">The sequence shown here is derived from an EMBL/GenBank/DDBJ whole genome shotgun (WGS) entry which is preliminary data.</text>
</comment>
<dbReference type="SUPFAM" id="SSF54277">
    <property type="entry name" value="CAD &amp; PB1 domains"/>
    <property type="match status" value="1"/>
</dbReference>
<feature type="region of interest" description="Disordered" evidence="2">
    <location>
        <begin position="162"/>
        <end position="197"/>
    </location>
</feature>
<dbReference type="PANTHER" id="PTHR15706:SF2">
    <property type="entry name" value="SH3 AND PX DOMAIN-CONTAINING PROTEIN 2A"/>
    <property type="match status" value="1"/>
</dbReference>